<dbReference type="OrthoDB" id="9801639at2"/>
<evidence type="ECO:0000256" key="11">
    <source>
        <dbReference type="ARBA" id="ARBA00022927"/>
    </source>
</evidence>
<dbReference type="FunFam" id="3.40.50.12240:FF:000002">
    <property type="entry name" value="Flagellum-specific ATP synthase FliI"/>
    <property type="match status" value="1"/>
</dbReference>
<dbReference type="InterPro" id="IPR040627">
    <property type="entry name" value="T3SS_ATPase_C"/>
</dbReference>
<sequence>MNQKVGGVLAEIKRLQTQSAFGRVESLAGTLLVVKAPSNRVFIGEICVIEGREGRRIQAEVVGFREESALVMPYDAIEGVGPGSKIEFAGQEAVAYPHQSWLGRVLNGLGEPIDGQEPLLYGDRVYSYKAPPIPAHARALVEERLDLGVRAFNTFLTCCRGQRMGVFAGSGVGKSMLLAQLARNAKADVIVIGLIGERGREVKEFIKHTLGEEGLKKSVLIVSTSDEPALLRRQAAYLTMTVSEYFRDQGCEVLCLMDSVTRFAMALREIGLALGEPSASKGYTPSVFAELPRLLERAGPGLDKAQSGSITGLFTVLVEGDDHNEPVADSVRSILDGHVVLERAIAERGRYPAINLLRSVSRSMPMCNTEDETRLIKKARQLLSTYEDMAEMIRLGAYRRGANAEVDEAIQYNAPLEEFLSQKLNECVSLPDAFQLLEEILPPVKDI</sequence>
<keyword evidence="18" id="KW-1185">Reference proteome</keyword>
<dbReference type="GO" id="GO:0044781">
    <property type="term" value="P:bacterial-type flagellum organization"/>
    <property type="evidence" value="ECO:0007669"/>
    <property type="project" value="UniProtKB-KW"/>
</dbReference>
<comment type="similarity">
    <text evidence="2">Belongs to the ATPase alpha/beta chains family.</text>
</comment>
<dbReference type="PANTHER" id="PTHR15184:SF9">
    <property type="entry name" value="SPI-1 TYPE 3 SECRETION SYSTEM ATPASE"/>
    <property type="match status" value="1"/>
</dbReference>
<dbReference type="SUPFAM" id="SSF52540">
    <property type="entry name" value="P-loop containing nucleoside triphosphate hydrolases"/>
    <property type="match status" value="1"/>
</dbReference>
<dbReference type="KEGG" id="naf:GQ61_02995"/>
<evidence type="ECO:0000256" key="15">
    <source>
        <dbReference type="ARBA" id="ARBA00023310"/>
    </source>
</evidence>
<evidence type="ECO:0000256" key="9">
    <source>
        <dbReference type="ARBA" id="ARBA00022795"/>
    </source>
</evidence>
<evidence type="ECO:0000259" key="16">
    <source>
        <dbReference type="SMART" id="SM00382"/>
    </source>
</evidence>
<dbReference type="InterPro" id="IPR022426">
    <property type="entry name" value="FliI_clade3"/>
</dbReference>
<evidence type="ECO:0000256" key="10">
    <source>
        <dbReference type="ARBA" id="ARBA00022840"/>
    </source>
</evidence>
<dbReference type="GO" id="GO:0009288">
    <property type="term" value="C:bacterial-type flagellum"/>
    <property type="evidence" value="ECO:0007669"/>
    <property type="project" value="InterPro"/>
</dbReference>
<evidence type="ECO:0000256" key="4">
    <source>
        <dbReference type="ARBA" id="ARBA00020580"/>
    </source>
</evidence>
<accession>A0A1W6N3V8</accession>
<dbReference type="STRING" id="1414854.GQ61_02995"/>
<dbReference type="GO" id="GO:0005737">
    <property type="term" value="C:cytoplasm"/>
    <property type="evidence" value="ECO:0007669"/>
    <property type="project" value="UniProtKB-SubCell"/>
</dbReference>
<dbReference type="InterPro" id="IPR003593">
    <property type="entry name" value="AAA+_ATPase"/>
</dbReference>
<keyword evidence="9" id="KW-1005">Bacterial flagellum biogenesis</keyword>
<dbReference type="CDD" id="cd01136">
    <property type="entry name" value="ATPase_flagellum-secretory_path_III"/>
    <property type="match status" value="1"/>
</dbReference>
<evidence type="ECO:0000256" key="14">
    <source>
        <dbReference type="ARBA" id="ARBA00023225"/>
    </source>
</evidence>
<proteinExistence type="inferred from homology"/>
<dbReference type="InterPro" id="IPR004100">
    <property type="entry name" value="ATPase_F1/V1/A1_a/bsu_N"/>
</dbReference>
<dbReference type="EMBL" id="CP008743">
    <property type="protein sequence ID" value="ARN84461.1"/>
    <property type="molecule type" value="Genomic_DNA"/>
</dbReference>
<keyword evidence="13" id="KW-0406">Ion transport</keyword>
<evidence type="ECO:0000256" key="6">
    <source>
        <dbReference type="ARBA" id="ARBA00022490"/>
    </source>
</evidence>
<dbReference type="NCBIfam" id="TIGR03498">
    <property type="entry name" value="FliI_clade3"/>
    <property type="match status" value="1"/>
</dbReference>
<dbReference type="Pfam" id="PF18269">
    <property type="entry name" value="T3SS_ATPase_C"/>
    <property type="match status" value="1"/>
</dbReference>
<dbReference type="InterPro" id="IPR050053">
    <property type="entry name" value="ATPase_alpha/beta_chains"/>
</dbReference>
<dbReference type="InterPro" id="IPR000194">
    <property type="entry name" value="ATPase_F1/V1/A1_a/bsu_nucl-bd"/>
</dbReference>
<keyword evidence="12" id="KW-1278">Translocase</keyword>
<dbReference type="GO" id="GO:0030257">
    <property type="term" value="C:type III protein secretion system complex"/>
    <property type="evidence" value="ECO:0007669"/>
    <property type="project" value="InterPro"/>
</dbReference>
<dbReference type="Proteomes" id="UP000237351">
    <property type="component" value="Chromosome"/>
</dbReference>
<keyword evidence="15" id="KW-0066">ATP synthesis</keyword>
<dbReference type="GO" id="GO:0005524">
    <property type="term" value="F:ATP binding"/>
    <property type="evidence" value="ECO:0007669"/>
    <property type="project" value="UniProtKB-KW"/>
</dbReference>
<organism evidence="17 18">
    <name type="scientific">Candidatus Nucleicultrix amoebiphila FS5</name>
    <dbReference type="NCBI Taxonomy" id="1414854"/>
    <lineage>
        <taxon>Bacteria</taxon>
        <taxon>Pseudomonadati</taxon>
        <taxon>Pseudomonadota</taxon>
        <taxon>Alphaproteobacteria</taxon>
        <taxon>Holosporales</taxon>
        <taxon>Candidatus Nucleicultricaceae</taxon>
        <taxon>Candidatus Nucleicultrix</taxon>
    </lineage>
</organism>
<evidence type="ECO:0000256" key="3">
    <source>
        <dbReference type="ARBA" id="ARBA00012473"/>
    </source>
</evidence>
<evidence type="ECO:0000313" key="18">
    <source>
        <dbReference type="Proteomes" id="UP000237351"/>
    </source>
</evidence>
<dbReference type="NCBIfam" id="TIGR01026">
    <property type="entry name" value="fliI_yscN"/>
    <property type="match status" value="1"/>
</dbReference>
<keyword evidence="5" id="KW-0813">Transport</keyword>
<evidence type="ECO:0000256" key="13">
    <source>
        <dbReference type="ARBA" id="ARBA00023065"/>
    </source>
</evidence>
<protein>
    <recommendedName>
        <fullName evidence="4">Flagellum-specific ATP synthase</fullName>
        <ecNumber evidence="3">7.1.2.2</ecNumber>
    </recommendedName>
</protein>
<evidence type="ECO:0000256" key="7">
    <source>
        <dbReference type="ARBA" id="ARBA00022741"/>
    </source>
</evidence>
<dbReference type="SMART" id="SM00382">
    <property type="entry name" value="AAA"/>
    <property type="match status" value="1"/>
</dbReference>
<keyword evidence="8" id="KW-0375">Hydrogen ion transport</keyword>
<dbReference type="AlphaFoldDB" id="A0A1W6N3V8"/>
<keyword evidence="6" id="KW-0963">Cytoplasm</keyword>
<dbReference type="Pfam" id="PF02874">
    <property type="entry name" value="ATP-synt_ab_N"/>
    <property type="match status" value="1"/>
</dbReference>
<comment type="subcellular location">
    <subcellularLocation>
        <location evidence="1">Cytoplasm</location>
    </subcellularLocation>
</comment>
<dbReference type="PANTHER" id="PTHR15184">
    <property type="entry name" value="ATP SYNTHASE"/>
    <property type="match status" value="1"/>
</dbReference>
<evidence type="ECO:0000256" key="12">
    <source>
        <dbReference type="ARBA" id="ARBA00022967"/>
    </source>
</evidence>
<evidence type="ECO:0000256" key="2">
    <source>
        <dbReference type="ARBA" id="ARBA00008936"/>
    </source>
</evidence>
<keyword evidence="7" id="KW-0547">Nucleotide-binding</keyword>
<dbReference type="EC" id="7.1.2.2" evidence="3"/>
<dbReference type="GO" id="GO:0046933">
    <property type="term" value="F:proton-transporting ATP synthase activity, rotational mechanism"/>
    <property type="evidence" value="ECO:0007669"/>
    <property type="project" value="TreeGrafter"/>
</dbReference>
<dbReference type="Pfam" id="PF00006">
    <property type="entry name" value="ATP-synt_ab"/>
    <property type="match status" value="1"/>
</dbReference>
<evidence type="ECO:0000256" key="5">
    <source>
        <dbReference type="ARBA" id="ARBA00022448"/>
    </source>
</evidence>
<dbReference type="Gene3D" id="3.40.50.12240">
    <property type="match status" value="1"/>
</dbReference>
<name>A0A1W6N3V8_9PROT</name>
<dbReference type="InterPro" id="IPR027417">
    <property type="entry name" value="P-loop_NTPase"/>
</dbReference>
<evidence type="ECO:0000256" key="1">
    <source>
        <dbReference type="ARBA" id="ARBA00004496"/>
    </source>
</evidence>
<evidence type="ECO:0000313" key="17">
    <source>
        <dbReference type="EMBL" id="ARN84461.1"/>
    </source>
</evidence>
<dbReference type="RefSeq" id="WP_085783857.1">
    <property type="nucleotide sequence ID" value="NZ_CP008743.1"/>
</dbReference>
<dbReference type="GO" id="GO:0016887">
    <property type="term" value="F:ATP hydrolysis activity"/>
    <property type="evidence" value="ECO:0007669"/>
    <property type="project" value="InterPro"/>
</dbReference>
<keyword evidence="10" id="KW-0067">ATP-binding</keyword>
<feature type="domain" description="AAA+ ATPase" evidence="16">
    <location>
        <begin position="160"/>
        <end position="346"/>
    </location>
</feature>
<gene>
    <name evidence="17" type="primary">fliI</name>
    <name evidence="17" type="ORF">GQ61_02995</name>
</gene>
<dbReference type="GO" id="GO:0030254">
    <property type="term" value="P:protein secretion by the type III secretion system"/>
    <property type="evidence" value="ECO:0007669"/>
    <property type="project" value="InterPro"/>
</dbReference>
<keyword evidence="14" id="KW-1006">Bacterial flagellum protein export</keyword>
<dbReference type="InterPro" id="IPR005714">
    <property type="entry name" value="ATPase_T3SS_FliI/YscN"/>
</dbReference>
<keyword evidence="11" id="KW-0653">Protein transport</keyword>
<reference evidence="17 18" key="1">
    <citation type="submission" date="2014-06" db="EMBL/GenBank/DDBJ databases">
        <title>The genome of the endonuclear symbiont Nucleicultrix amoebiphila.</title>
        <authorList>
            <person name="Schulz F."/>
            <person name="Horn M."/>
        </authorList>
    </citation>
    <scope>NUCLEOTIDE SEQUENCE [LARGE SCALE GENOMIC DNA]</scope>
    <source>
        <strain evidence="17 18">FS5</strain>
    </source>
</reference>
<evidence type="ECO:0000256" key="8">
    <source>
        <dbReference type="ARBA" id="ARBA00022781"/>
    </source>
</evidence>